<gene>
    <name evidence="3" type="ORF">Tharo_0184</name>
</gene>
<feature type="region of interest" description="Disordered" evidence="1">
    <location>
        <begin position="1"/>
        <end position="42"/>
    </location>
</feature>
<dbReference type="Gene3D" id="3.30.420.480">
    <property type="entry name" value="Domain of unknown function (DUF4445)"/>
    <property type="match status" value="1"/>
</dbReference>
<dbReference type="GO" id="GO:0051536">
    <property type="term" value="F:iron-sulfur cluster binding"/>
    <property type="evidence" value="ECO:0007669"/>
    <property type="project" value="InterPro"/>
</dbReference>
<dbReference type="InterPro" id="IPR042259">
    <property type="entry name" value="Raco-like_middle_sf"/>
</dbReference>
<dbReference type="RefSeq" id="WP_107219593.1">
    <property type="nucleotide sequence ID" value="NZ_CP028339.1"/>
</dbReference>
<dbReference type="InterPro" id="IPR041414">
    <property type="entry name" value="Raco-like_middle"/>
</dbReference>
<organism evidence="3 4">
    <name type="scientific">Thauera aromatica K172</name>
    <dbReference type="NCBI Taxonomy" id="44139"/>
    <lineage>
        <taxon>Bacteria</taxon>
        <taxon>Pseudomonadati</taxon>
        <taxon>Pseudomonadota</taxon>
        <taxon>Betaproteobacteria</taxon>
        <taxon>Rhodocyclales</taxon>
        <taxon>Zoogloeaceae</taxon>
        <taxon>Thauera</taxon>
    </lineage>
</organism>
<name>A0A2R4BII8_THAAR</name>
<dbReference type="InterPro" id="IPR012675">
    <property type="entry name" value="Beta-grasp_dom_sf"/>
</dbReference>
<protein>
    <submittedName>
        <fullName evidence="3">Methyltransferase corrinoid activation protein</fullName>
    </submittedName>
</protein>
<keyword evidence="4" id="KW-1185">Reference proteome</keyword>
<dbReference type="EMBL" id="CP028339">
    <property type="protein sequence ID" value="AVR87135.1"/>
    <property type="molecule type" value="Genomic_DNA"/>
</dbReference>
<dbReference type="PANTHER" id="PTHR42895:SF2">
    <property type="entry name" value="IRON-SULFUR CLUSTER PROTEIN"/>
    <property type="match status" value="1"/>
</dbReference>
<dbReference type="PANTHER" id="PTHR42895">
    <property type="entry name" value="IRON-SULFUR CLUSTER-BINDING PROTEIN-RELATED"/>
    <property type="match status" value="1"/>
</dbReference>
<reference evidence="3 4" key="1">
    <citation type="submission" date="2018-03" db="EMBL/GenBank/DDBJ databases">
        <title>Complete genome sequence of Thauera aromatica, a model organism for studying aromatic compound degradation under denitrifying conditions.</title>
        <authorList>
            <person name="Lo H.-Y."/>
            <person name="Goris T."/>
            <person name="Boll M."/>
            <person name="Mueller J.A."/>
        </authorList>
    </citation>
    <scope>NUCLEOTIDE SEQUENCE [LARGE SCALE GENOMIC DNA]</scope>
    <source>
        <strain evidence="3 4">K172</strain>
    </source>
</reference>
<proteinExistence type="predicted"/>
<dbReference type="Pfam" id="PF17651">
    <property type="entry name" value="Raco_middle"/>
    <property type="match status" value="1"/>
</dbReference>
<dbReference type="SUPFAM" id="SSF53067">
    <property type="entry name" value="Actin-like ATPase domain"/>
    <property type="match status" value="1"/>
</dbReference>
<feature type="domain" description="2Fe-2S ferredoxin-type" evidence="2">
    <location>
        <begin position="48"/>
        <end position="149"/>
    </location>
</feature>
<feature type="region of interest" description="Disordered" evidence="1">
    <location>
        <begin position="683"/>
        <end position="708"/>
    </location>
</feature>
<dbReference type="Gene3D" id="3.10.20.30">
    <property type="match status" value="1"/>
</dbReference>
<dbReference type="OrthoDB" id="9806704at2"/>
<keyword evidence="3" id="KW-0808">Transferase</keyword>
<dbReference type="InterPro" id="IPR043129">
    <property type="entry name" value="ATPase_NBD"/>
</dbReference>
<dbReference type="InterPro" id="IPR036010">
    <property type="entry name" value="2Fe-2S_ferredoxin-like_sf"/>
</dbReference>
<dbReference type="Gene3D" id="3.10.20.880">
    <property type="match status" value="1"/>
</dbReference>
<sequence length="708" mass="73618">MNRSQEHARAADAATESNLPADIAPESGFPADAAPEPGLPADAGAPNASYRLYFPQLEREIACEAGESLFHAARRHGVRIVGACGGRGTCASCMVRVSEGALRPLEGRGPQGFDIVLDDEGRPTNRRRWMRACRIGARSDCTVEIGARSLAPVVRAEEESALAGEEAAPALALDPAVRAHELDVPAPSLADDRADADRVLDACREREAHEAGQRMIPAAQDAATLAAPPRALTVAPAATAELATVLRAGSGPRCRLRAWQRGGALIAFAPSGRRSLGLAVDLGTTNLAAFLVDLDDGRTLARLGVENPQTAWGADLVSRIDHAAGDPKVAEALRAAALEAIDALAHDLCASIGQRPQDIVDVAVCGNTAMHHLLLGLPVRQLGRAPFVAALRDSVDLSARELGLAVAPGAWVHVAPNIGGFIGGDHVTALLATESRWRGLGCALVMDIGTNTEISLIHRGRLWSASSPSGPALEGGHIGCGMRAAEGAIEKVTLEDGRLAVHTIGGGEAVGLCGSGVLDAVAALRRGGLLDARGRLSATHPDIVSGEDGRRAAQLAPEVLFTQADVRAVQLAKAAIRSATELLLAEAGLAEDAIECFILAGAFGAYLDIDSGIDIGLFPPLPRSRFVQVGNAAGQGVRHLLRSCAEREHARELARTAQACALNARADFQNVFLRHIGFAEPPEISEPSEAAATTACANPSTATEESPS</sequence>
<dbReference type="CDD" id="cd00207">
    <property type="entry name" value="fer2"/>
    <property type="match status" value="1"/>
</dbReference>
<dbReference type="InterPro" id="IPR027980">
    <property type="entry name" value="RACo_C"/>
</dbReference>
<dbReference type="SUPFAM" id="SSF54292">
    <property type="entry name" value="2Fe-2S ferredoxin-like"/>
    <property type="match status" value="1"/>
</dbReference>
<dbReference type="KEGG" id="tak:Tharo_0184"/>
<dbReference type="Pfam" id="PF14574">
    <property type="entry name" value="RACo_C_ter"/>
    <property type="match status" value="1"/>
</dbReference>
<dbReference type="GO" id="GO:0008168">
    <property type="term" value="F:methyltransferase activity"/>
    <property type="evidence" value="ECO:0007669"/>
    <property type="project" value="UniProtKB-KW"/>
</dbReference>
<dbReference type="InterPro" id="IPR052911">
    <property type="entry name" value="Corrinoid_activation_enz"/>
</dbReference>
<evidence type="ECO:0000313" key="4">
    <source>
        <dbReference type="Proteomes" id="UP000241885"/>
    </source>
</evidence>
<feature type="compositionally biased region" description="Basic and acidic residues" evidence="1">
    <location>
        <begin position="1"/>
        <end position="10"/>
    </location>
</feature>
<dbReference type="Proteomes" id="UP000241885">
    <property type="component" value="Chromosome"/>
</dbReference>
<dbReference type="InterPro" id="IPR001041">
    <property type="entry name" value="2Fe-2S_ferredoxin-type"/>
</dbReference>
<dbReference type="PROSITE" id="PS51085">
    <property type="entry name" value="2FE2S_FER_2"/>
    <property type="match status" value="1"/>
</dbReference>
<dbReference type="AlphaFoldDB" id="A0A2R4BII8"/>
<dbReference type="Pfam" id="PF00111">
    <property type="entry name" value="Fer2"/>
    <property type="match status" value="1"/>
</dbReference>
<evidence type="ECO:0000259" key="2">
    <source>
        <dbReference type="PROSITE" id="PS51085"/>
    </source>
</evidence>
<evidence type="ECO:0000313" key="3">
    <source>
        <dbReference type="EMBL" id="AVR87135.1"/>
    </source>
</evidence>
<keyword evidence="3" id="KW-0489">Methyltransferase</keyword>
<accession>A0A2R4BII8</accession>
<dbReference type="GO" id="GO:0032259">
    <property type="term" value="P:methylation"/>
    <property type="evidence" value="ECO:0007669"/>
    <property type="project" value="UniProtKB-KW"/>
</dbReference>
<evidence type="ECO:0000256" key="1">
    <source>
        <dbReference type="SAM" id="MobiDB-lite"/>
    </source>
</evidence>